<dbReference type="GO" id="GO:0046872">
    <property type="term" value="F:metal ion binding"/>
    <property type="evidence" value="ECO:0007669"/>
    <property type="project" value="UniProtKB-KW"/>
</dbReference>
<dbReference type="HAMAP" id="MF_00184">
    <property type="entry name" value="Thr_tRNA_synth"/>
    <property type="match status" value="1"/>
</dbReference>
<dbReference type="EC" id="6.1.1.3" evidence="12"/>
<evidence type="ECO:0000259" key="13">
    <source>
        <dbReference type="PROSITE" id="PS50862"/>
    </source>
</evidence>
<keyword evidence="12" id="KW-0963">Cytoplasm</keyword>
<keyword evidence="2 12" id="KW-0820">tRNA-binding</keyword>
<dbReference type="InterPro" id="IPR045864">
    <property type="entry name" value="aa-tRNA-synth_II/BPL/LPL"/>
</dbReference>
<dbReference type="Proteomes" id="UP000183120">
    <property type="component" value="Unassembled WGS sequence"/>
</dbReference>
<evidence type="ECO:0000256" key="10">
    <source>
        <dbReference type="ARBA" id="ARBA00023146"/>
    </source>
</evidence>
<protein>
    <recommendedName>
        <fullName evidence="12">Threonine--tRNA ligase</fullName>
        <ecNumber evidence="12">6.1.1.3</ecNumber>
    </recommendedName>
    <alternativeName>
        <fullName evidence="12">Threonyl-tRNA synthetase</fullName>
        <shortName evidence="12">ThrRS</shortName>
    </alternativeName>
</protein>
<comment type="subunit">
    <text evidence="12">Homodimer.</text>
</comment>
<dbReference type="InterPro" id="IPR006195">
    <property type="entry name" value="aa-tRNA-synth_II"/>
</dbReference>
<evidence type="ECO:0000256" key="3">
    <source>
        <dbReference type="ARBA" id="ARBA00022598"/>
    </source>
</evidence>
<dbReference type="Pfam" id="PF00587">
    <property type="entry name" value="tRNA-synt_2b"/>
    <property type="match status" value="1"/>
</dbReference>
<keyword evidence="4 12" id="KW-0479">Metal-binding</keyword>
<sequence>MANELSIKNKDDDLYHGSGKTNAEIMRHSCEHVMAAAIMSFWPKAKRGVGPAIAKGFYQDAEIPGYKLVPEDLKKIEHKMDLIKKSKTPFVKLSKDIEDAINYEKEHNQQYKVEILQELKLKGEKEVTYYQTGDYIDLCRGPHVKDTSCIGFFKLDRLAGAYWRGDEKNPMLQRIYGLCFDTKDELVTYIWQMEEAKKRDHRILGKSLDLFVINENIGKGLPLLTPKGAKIRKIIEDYEYALGLKYGFEYVNTPHIARSEMYKKTGHWQHYKDVMYGSFGIENEEYVLKPMNCPHHYMIYASRQRSYRDLPIRYAESGTCYRYEKAGELSGLLRVRSLTIDDAHILMRDDQIEDEFKNCIEMVSKMFKAFNLKDYYVRLSLSDPSDAIKYIADSNIWDKASKKLEKIVIDNKLKYIIAKGEASFYGPKIDYIVKDSIGREWQMSTLQLDLFMGKRLNLVYVDKNGQEKHPVILHRGLTGSIERTLAILIEHYAGAFPLWLSPVQVKLIPISDRHINHVQKINQYLSDASIRVEIDSRNEPMQAKIRDATLQKVPFLGIIGDKEIEKSANNDICLSVRGRNNNNLGQISLTDFLEILNKNIEKKI</sequence>
<dbReference type="FunFam" id="3.40.50.800:FF:000001">
    <property type="entry name" value="Threonine--tRNA ligase"/>
    <property type="match status" value="1"/>
</dbReference>
<evidence type="ECO:0000256" key="9">
    <source>
        <dbReference type="ARBA" id="ARBA00022917"/>
    </source>
</evidence>
<dbReference type="SUPFAM" id="SSF55186">
    <property type="entry name" value="ThrRS/AlaRS common domain"/>
    <property type="match status" value="1"/>
</dbReference>
<dbReference type="GO" id="GO:0005737">
    <property type="term" value="C:cytoplasm"/>
    <property type="evidence" value="ECO:0007669"/>
    <property type="project" value="UniProtKB-SubCell"/>
</dbReference>
<keyword evidence="3 12" id="KW-0436">Ligase</keyword>
<dbReference type="InterPro" id="IPR036621">
    <property type="entry name" value="Anticodon-bd_dom_sf"/>
</dbReference>
<dbReference type="InterPro" id="IPR012947">
    <property type="entry name" value="tRNA_SAD"/>
</dbReference>
<feature type="binding site" evidence="12">
    <location>
        <position position="293"/>
    </location>
    <ligand>
        <name>Zn(2+)</name>
        <dbReference type="ChEBI" id="CHEBI:29105"/>
        <note>catalytic</note>
    </ligand>
</feature>
<feature type="domain" description="Aminoacyl-transfer RNA synthetases class-II family profile" evidence="13">
    <location>
        <begin position="231"/>
        <end position="497"/>
    </location>
</feature>
<evidence type="ECO:0000256" key="1">
    <source>
        <dbReference type="ARBA" id="ARBA00008226"/>
    </source>
</evidence>
<dbReference type="InterPro" id="IPR033728">
    <property type="entry name" value="ThrRS_core"/>
</dbReference>
<keyword evidence="6 12" id="KW-0862">Zinc</keyword>
<evidence type="ECO:0000256" key="7">
    <source>
        <dbReference type="ARBA" id="ARBA00022840"/>
    </source>
</evidence>
<evidence type="ECO:0000313" key="15">
    <source>
        <dbReference type="Proteomes" id="UP000183120"/>
    </source>
</evidence>
<comment type="subcellular location">
    <subcellularLocation>
        <location evidence="12">Cytoplasm</location>
    </subcellularLocation>
</comment>
<dbReference type="CDD" id="cd00860">
    <property type="entry name" value="ThrRS_anticodon"/>
    <property type="match status" value="1"/>
</dbReference>
<comment type="similarity">
    <text evidence="1 12">Belongs to the class-II aminoacyl-tRNA synthetase family.</text>
</comment>
<dbReference type="InterPro" id="IPR047246">
    <property type="entry name" value="ThrRS_anticodon"/>
</dbReference>
<dbReference type="GO" id="GO:0004829">
    <property type="term" value="F:threonine-tRNA ligase activity"/>
    <property type="evidence" value="ECO:0007669"/>
    <property type="project" value="UniProtKB-UniRule"/>
</dbReference>
<dbReference type="GO" id="GO:0000049">
    <property type="term" value="F:tRNA binding"/>
    <property type="evidence" value="ECO:0007669"/>
    <property type="project" value="UniProtKB-KW"/>
</dbReference>
<feature type="binding site" evidence="12">
    <location>
        <position position="474"/>
    </location>
    <ligand>
        <name>Zn(2+)</name>
        <dbReference type="ChEBI" id="CHEBI:29105"/>
        <note>catalytic</note>
    </ligand>
</feature>
<dbReference type="InterPro" id="IPR018163">
    <property type="entry name" value="Thr/Ala-tRNA-synth_IIc_edit"/>
</dbReference>
<dbReference type="EMBL" id="MNUY01000058">
    <property type="protein sequence ID" value="OIO13464.1"/>
    <property type="molecule type" value="Genomic_DNA"/>
</dbReference>
<comment type="catalytic activity">
    <reaction evidence="11 12">
        <text>tRNA(Thr) + L-threonine + ATP = L-threonyl-tRNA(Thr) + AMP + diphosphate + H(+)</text>
        <dbReference type="Rhea" id="RHEA:24624"/>
        <dbReference type="Rhea" id="RHEA-COMP:9670"/>
        <dbReference type="Rhea" id="RHEA-COMP:9704"/>
        <dbReference type="ChEBI" id="CHEBI:15378"/>
        <dbReference type="ChEBI" id="CHEBI:30616"/>
        <dbReference type="ChEBI" id="CHEBI:33019"/>
        <dbReference type="ChEBI" id="CHEBI:57926"/>
        <dbReference type="ChEBI" id="CHEBI:78442"/>
        <dbReference type="ChEBI" id="CHEBI:78534"/>
        <dbReference type="ChEBI" id="CHEBI:456215"/>
        <dbReference type="EC" id="6.1.1.3"/>
    </reaction>
</comment>
<dbReference type="SUPFAM" id="SSF52954">
    <property type="entry name" value="Class II aaRS ABD-related"/>
    <property type="match status" value="1"/>
</dbReference>
<organism evidence="14 15">
    <name type="scientific">Candidatus Gottesmanbacteria bacterium CG1_02_37_22</name>
    <dbReference type="NCBI Taxonomy" id="1805209"/>
    <lineage>
        <taxon>Bacteria</taxon>
        <taxon>Candidatus Gottesmaniibacteriota</taxon>
    </lineage>
</organism>
<evidence type="ECO:0000256" key="11">
    <source>
        <dbReference type="ARBA" id="ARBA00049515"/>
    </source>
</evidence>
<dbReference type="PANTHER" id="PTHR11451:SF44">
    <property type="entry name" value="THREONINE--TRNA LIGASE, CHLOROPLASTIC_MITOCHONDRIAL 2"/>
    <property type="match status" value="1"/>
</dbReference>
<comment type="caution">
    <text evidence="12">Lacks conserved residue(s) required for the propagation of feature annotation.</text>
</comment>
<evidence type="ECO:0000256" key="6">
    <source>
        <dbReference type="ARBA" id="ARBA00022833"/>
    </source>
</evidence>
<evidence type="ECO:0000256" key="5">
    <source>
        <dbReference type="ARBA" id="ARBA00022741"/>
    </source>
</evidence>
<name>A0A1J4TP39_9BACT</name>
<keyword evidence="8 12" id="KW-0694">RNA-binding</keyword>
<evidence type="ECO:0000256" key="2">
    <source>
        <dbReference type="ARBA" id="ARBA00022555"/>
    </source>
</evidence>
<keyword evidence="10 12" id="KW-0030">Aminoacyl-tRNA synthetase</keyword>
<evidence type="ECO:0000256" key="12">
    <source>
        <dbReference type="HAMAP-Rule" id="MF_00184"/>
    </source>
</evidence>
<dbReference type="InterPro" id="IPR004154">
    <property type="entry name" value="Anticodon-bd"/>
</dbReference>
<dbReference type="PROSITE" id="PS50862">
    <property type="entry name" value="AA_TRNA_LIGASE_II"/>
    <property type="match status" value="1"/>
</dbReference>
<dbReference type="PANTHER" id="PTHR11451">
    <property type="entry name" value="THREONINE-TRNA LIGASE"/>
    <property type="match status" value="1"/>
</dbReference>
<comment type="cofactor">
    <cofactor evidence="12">
        <name>Zn(2+)</name>
        <dbReference type="ChEBI" id="CHEBI:29105"/>
    </cofactor>
    <text evidence="12">Binds 1 zinc ion per subunit.</text>
</comment>
<dbReference type="GO" id="GO:0006435">
    <property type="term" value="P:threonyl-tRNA aminoacylation"/>
    <property type="evidence" value="ECO:0007669"/>
    <property type="project" value="UniProtKB-UniRule"/>
</dbReference>
<dbReference type="Gene3D" id="3.30.980.10">
    <property type="entry name" value="Threonyl-trna Synthetase, Chain A, domain 2"/>
    <property type="match status" value="1"/>
</dbReference>
<reference evidence="14 15" key="1">
    <citation type="journal article" date="2016" name="Environ. Microbiol.">
        <title>Genomic resolution of a cold subsurface aquifer community provides metabolic insights for novel microbes adapted to high CO concentrations.</title>
        <authorList>
            <person name="Probst A.J."/>
            <person name="Castelle C.J."/>
            <person name="Singh A."/>
            <person name="Brown C.T."/>
            <person name="Anantharaman K."/>
            <person name="Sharon I."/>
            <person name="Hug L.A."/>
            <person name="Burstein D."/>
            <person name="Emerson J.B."/>
            <person name="Thomas B.C."/>
            <person name="Banfield J.F."/>
        </authorList>
    </citation>
    <scope>NUCLEOTIDE SEQUENCE [LARGE SCALE GENOMIC DNA]</scope>
    <source>
        <strain evidence="14">CG1_02_37_22</strain>
    </source>
</reference>
<dbReference type="GO" id="GO:0005524">
    <property type="term" value="F:ATP binding"/>
    <property type="evidence" value="ECO:0007669"/>
    <property type="project" value="UniProtKB-UniRule"/>
</dbReference>
<dbReference type="SMART" id="SM00863">
    <property type="entry name" value="tRNA_SAD"/>
    <property type="match status" value="1"/>
</dbReference>
<dbReference type="Gene3D" id="3.30.54.20">
    <property type="match status" value="1"/>
</dbReference>
<dbReference type="PRINTS" id="PR01047">
    <property type="entry name" value="TRNASYNTHTHR"/>
</dbReference>
<proteinExistence type="inferred from homology"/>
<accession>A0A1J4TP39</accession>
<dbReference type="AlphaFoldDB" id="A0A1J4TP39"/>
<dbReference type="InterPro" id="IPR002320">
    <property type="entry name" value="Thr-tRNA-ligase_IIa"/>
</dbReference>
<evidence type="ECO:0000256" key="8">
    <source>
        <dbReference type="ARBA" id="ARBA00022884"/>
    </source>
</evidence>
<dbReference type="SUPFAM" id="SSF55681">
    <property type="entry name" value="Class II aaRS and biotin synthetases"/>
    <property type="match status" value="1"/>
</dbReference>
<dbReference type="Pfam" id="PF03129">
    <property type="entry name" value="HGTP_anticodon"/>
    <property type="match status" value="1"/>
</dbReference>
<evidence type="ECO:0000313" key="14">
    <source>
        <dbReference type="EMBL" id="OIO13464.1"/>
    </source>
</evidence>
<gene>
    <name evidence="12" type="primary">thrS</name>
    <name evidence="14" type="ORF">AUJ73_03770</name>
</gene>
<comment type="caution">
    <text evidence="14">The sequence shown here is derived from an EMBL/GenBank/DDBJ whole genome shotgun (WGS) entry which is preliminary data.</text>
</comment>
<dbReference type="FunFam" id="3.30.930.10:FF:000002">
    <property type="entry name" value="Threonine--tRNA ligase"/>
    <property type="match status" value="1"/>
</dbReference>
<evidence type="ECO:0000256" key="4">
    <source>
        <dbReference type="ARBA" id="ARBA00022723"/>
    </source>
</evidence>
<feature type="binding site" evidence="12">
    <location>
        <position position="344"/>
    </location>
    <ligand>
        <name>Zn(2+)</name>
        <dbReference type="ChEBI" id="CHEBI:29105"/>
        <note>catalytic</note>
    </ligand>
</feature>
<keyword evidence="7 12" id="KW-0067">ATP-binding</keyword>
<keyword evidence="9 12" id="KW-0648">Protein biosynthesis</keyword>
<dbReference type="Pfam" id="PF07973">
    <property type="entry name" value="tRNA_SAD"/>
    <property type="match status" value="1"/>
</dbReference>
<dbReference type="InterPro" id="IPR002314">
    <property type="entry name" value="aa-tRNA-synt_IIb"/>
</dbReference>
<dbReference type="Gene3D" id="3.40.50.800">
    <property type="entry name" value="Anticodon-binding domain"/>
    <property type="match status" value="1"/>
</dbReference>
<dbReference type="Gene3D" id="3.30.930.10">
    <property type="entry name" value="Bira Bifunctional Protein, Domain 2"/>
    <property type="match status" value="1"/>
</dbReference>
<keyword evidence="5 12" id="KW-0547">Nucleotide-binding</keyword>
<dbReference type="STRING" id="1805209.AUJ73_03770"/>
<dbReference type="NCBIfam" id="TIGR00418">
    <property type="entry name" value="thrS"/>
    <property type="match status" value="1"/>
</dbReference>
<dbReference type="CDD" id="cd00771">
    <property type="entry name" value="ThrRS_core"/>
    <property type="match status" value="1"/>
</dbReference>